<dbReference type="InterPro" id="IPR025333">
    <property type="entry name" value="DUF4239"/>
</dbReference>
<evidence type="ECO:0000313" key="3">
    <source>
        <dbReference type="Proteomes" id="UP000286594"/>
    </source>
</evidence>
<comment type="caution">
    <text evidence="2">The sequence shown here is derived from an EMBL/GenBank/DDBJ whole genome shotgun (WGS) entry which is preliminary data.</text>
</comment>
<gene>
    <name evidence="2" type="ORF">EOW65_05355</name>
</gene>
<dbReference type="EMBL" id="SAVB01000005">
    <property type="protein sequence ID" value="RWR50986.1"/>
    <property type="molecule type" value="Genomic_DNA"/>
</dbReference>
<dbReference type="OrthoDB" id="797232at2"/>
<name>A0A443LP91_9RHOB</name>
<feature type="transmembrane region" description="Helical" evidence="1">
    <location>
        <begin position="46"/>
        <end position="66"/>
    </location>
</feature>
<feature type="transmembrane region" description="Helical" evidence="1">
    <location>
        <begin position="185"/>
        <end position="204"/>
    </location>
</feature>
<reference evidence="2 3" key="1">
    <citation type="submission" date="2019-01" db="EMBL/GenBank/DDBJ databases">
        <title>Sinorhodobacter populi sp. nov. isolated from the symptomatic bark tissue of Populus euramericana canker.</title>
        <authorList>
            <person name="Xu G."/>
        </authorList>
    </citation>
    <scope>NUCLEOTIDE SEQUENCE [LARGE SCALE GENOMIC DNA]</scope>
    <source>
        <strain evidence="2 3">CCTCC AB2012026</strain>
    </source>
</reference>
<keyword evidence="1" id="KW-1133">Transmembrane helix</keyword>
<dbReference type="RefSeq" id="WP_128147955.1">
    <property type="nucleotide sequence ID" value="NZ_SAVB01000005.1"/>
</dbReference>
<sequence length="254" mass="26394">MNALAYEHYTYAAVAVIGTLAAVWAVDHLLNRPAVASRTVPWRGVVAPFINVNAMLFGLTLAFIANDTWSARDRAMDAVFREADSLRSLLVLASALPEPARETMAGAVRDYGAAAAGEFAQLRERGVAPAAAAAADALLRRVAGGSAAAAGEVVQAEMLRQVMRLRDDRDLRVSLSRTHLNPLKWLGMAALGFLTILSIAAVHLGAPKAGVLATALFALAAAPSAAIVLVQGNPFQEPAAISAAPILAAIAGEP</sequence>
<dbReference type="AlphaFoldDB" id="A0A443LP91"/>
<feature type="transmembrane region" description="Helical" evidence="1">
    <location>
        <begin position="210"/>
        <end position="230"/>
    </location>
</feature>
<organism evidence="2 3">
    <name type="scientific">Paenirhodobacter ferrireducens</name>
    <dbReference type="NCBI Taxonomy" id="1215032"/>
    <lineage>
        <taxon>Bacteria</taxon>
        <taxon>Pseudomonadati</taxon>
        <taxon>Pseudomonadota</taxon>
        <taxon>Alphaproteobacteria</taxon>
        <taxon>Rhodobacterales</taxon>
        <taxon>Rhodobacter group</taxon>
        <taxon>Paenirhodobacter</taxon>
    </lineage>
</organism>
<evidence type="ECO:0000256" key="1">
    <source>
        <dbReference type="SAM" id="Phobius"/>
    </source>
</evidence>
<proteinExistence type="predicted"/>
<dbReference type="Pfam" id="PF14023">
    <property type="entry name" value="Bestrophin-like"/>
    <property type="match status" value="1"/>
</dbReference>
<keyword evidence="1" id="KW-0812">Transmembrane</keyword>
<dbReference type="Proteomes" id="UP000286594">
    <property type="component" value="Unassembled WGS sequence"/>
</dbReference>
<keyword evidence="3" id="KW-1185">Reference proteome</keyword>
<keyword evidence="1" id="KW-0472">Membrane</keyword>
<feature type="transmembrane region" description="Helical" evidence="1">
    <location>
        <begin position="9"/>
        <end position="26"/>
    </location>
</feature>
<protein>
    <submittedName>
        <fullName evidence="2">DUF4239 domain-containing protein</fullName>
    </submittedName>
</protein>
<accession>A0A443LP91</accession>
<evidence type="ECO:0000313" key="2">
    <source>
        <dbReference type="EMBL" id="RWR50986.1"/>
    </source>
</evidence>